<proteinExistence type="predicted"/>
<sequence>MNTDQTFDFSKCIEGKQQLLAQLALHHYRYLPYSKLRYRNLRKDFYDAGLIPLGYFSYCLSQKAPFRQKGSLRDTLDNLVDCGDLMEIDSKAVGEFTGLSIAPKTSLYTSGDFADENFAFYRQPHGSKVFQKPSGNVVFEGRTLKPKPAHDAWLRPREVYKLDKILS</sequence>
<protein>
    <submittedName>
        <fullName evidence="1">Uncharacterized protein</fullName>
    </submittedName>
</protein>
<keyword evidence="2" id="KW-1185">Reference proteome</keyword>
<dbReference type="EMBL" id="FOMW01000019">
    <property type="protein sequence ID" value="SFF11470.1"/>
    <property type="molecule type" value="Genomic_DNA"/>
</dbReference>
<dbReference type="AlphaFoldDB" id="A0A1I2G3B3"/>
<name>A0A1I2G3B3_9RHOB</name>
<reference evidence="1 2" key="1">
    <citation type="submission" date="2016-10" db="EMBL/GenBank/DDBJ databases">
        <authorList>
            <person name="de Groot N.N."/>
        </authorList>
    </citation>
    <scope>NUCLEOTIDE SEQUENCE [LARGE SCALE GENOMIC DNA]</scope>
    <source>
        <strain evidence="1 2">DSM 11443</strain>
    </source>
</reference>
<dbReference type="RefSeq" id="WP_143092489.1">
    <property type="nucleotide sequence ID" value="NZ_FOMW01000019.1"/>
</dbReference>
<accession>A0A1I2G3B3</accession>
<dbReference type="Proteomes" id="UP000198977">
    <property type="component" value="Unassembled WGS sequence"/>
</dbReference>
<organism evidence="1 2">
    <name type="scientific">Sulfitobacter brevis</name>
    <dbReference type="NCBI Taxonomy" id="74348"/>
    <lineage>
        <taxon>Bacteria</taxon>
        <taxon>Pseudomonadati</taxon>
        <taxon>Pseudomonadota</taxon>
        <taxon>Alphaproteobacteria</taxon>
        <taxon>Rhodobacterales</taxon>
        <taxon>Roseobacteraceae</taxon>
        <taxon>Sulfitobacter</taxon>
    </lineage>
</organism>
<evidence type="ECO:0000313" key="2">
    <source>
        <dbReference type="Proteomes" id="UP000198977"/>
    </source>
</evidence>
<evidence type="ECO:0000313" key="1">
    <source>
        <dbReference type="EMBL" id="SFF11470.1"/>
    </source>
</evidence>
<gene>
    <name evidence="1" type="ORF">SAMN04488523_1198</name>
</gene>